<keyword evidence="6" id="KW-0547">Nucleotide-binding</keyword>
<comment type="catalytic activity">
    <reaction evidence="5 6">
        <text>NAD(+) + ATP = ADP + NADP(+) + H(+)</text>
        <dbReference type="Rhea" id="RHEA:18629"/>
        <dbReference type="ChEBI" id="CHEBI:15378"/>
        <dbReference type="ChEBI" id="CHEBI:30616"/>
        <dbReference type="ChEBI" id="CHEBI:57540"/>
        <dbReference type="ChEBI" id="CHEBI:58349"/>
        <dbReference type="ChEBI" id="CHEBI:456216"/>
        <dbReference type="EC" id="2.7.1.23"/>
    </reaction>
</comment>
<comment type="cofactor">
    <cofactor evidence="6">
        <name>a divalent metal cation</name>
        <dbReference type="ChEBI" id="CHEBI:60240"/>
    </cofactor>
</comment>
<dbReference type="OrthoDB" id="9774737at2"/>
<dbReference type="AlphaFoldDB" id="A0A8J3ERG8"/>
<dbReference type="SUPFAM" id="SSF111331">
    <property type="entry name" value="NAD kinase/diacylglycerol kinase-like"/>
    <property type="match status" value="1"/>
</dbReference>
<comment type="function">
    <text evidence="6">Involved in the regulation of the intracellular balance of NAD and NADP, and is a key enzyme in the biosynthesis of NADP. Catalyzes specifically the phosphorylation on 2'-hydroxyl of the adenosine moiety of NAD to yield NADP.</text>
</comment>
<feature type="binding site" evidence="6">
    <location>
        <position position="178"/>
    </location>
    <ligand>
        <name>NAD(+)</name>
        <dbReference type="ChEBI" id="CHEBI:57540"/>
    </ligand>
</feature>
<accession>A0A8J3ERG8</accession>
<dbReference type="Gene3D" id="2.60.200.30">
    <property type="entry name" value="Probable inorganic polyphosphate/atp-NAD kinase, domain 2"/>
    <property type="match status" value="1"/>
</dbReference>
<feature type="binding site" evidence="6">
    <location>
        <position position="78"/>
    </location>
    <ligand>
        <name>NAD(+)</name>
        <dbReference type="ChEBI" id="CHEBI:57540"/>
    </ligand>
</feature>
<sequence>MKVGLVVHAGRDASVAAAQRAAHVLTGLGVDVVVASGQAPGEDAPGGLDDVGPPRRPGHFPEGLDLAVSFGGDGTFLRAAHLCRDADVPVLGVNLGRLGFLAEVEDDDLTAALRRVVAEGFEVEARATLAVRAFRPDGGLLATGWALNELALEKTARQRLLLMDVHLGTSLFARVPADAMIVASSTGSTAYALSAGGPIVSPRVPAALVVPVAPHTLFDRTVVASLDEDIRIELVAEQQAPAVVSCDGREPVVLEPGGWVSVRGDGRPVRLARVAPLDFYAVVRRKFGLR</sequence>
<dbReference type="InterPro" id="IPR016064">
    <property type="entry name" value="NAD/diacylglycerol_kinase_sf"/>
</dbReference>
<feature type="binding site" evidence="6">
    <location>
        <begin position="148"/>
        <end position="149"/>
    </location>
    <ligand>
        <name>NAD(+)</name>
        <dbReference type="ChEBI" id="CHEBI:57540"/>
    </ligand>
</feature>
<protein>
    <recommendedName>
        <fullName evidence="6">NAD kinase</fullName>
        <ecNumber evidence="6">2.7.1.23</ecNumber>
    </recommendedName>
    <alternativeName>
        <fullName evidence="6">ATP-dependent NAD kinase</fullName>
    </alternativeName>
</protein>
<dbReference type="InterPro" id="IPR002504">
    <property type="entry name" value="NADK"/>
</dbReference>
<dbReference type="Proteomes" id="UP000650511">
    <property type="component" value="Unassembled WGS sequence"/>
</dbReference>
<keyword evidence="6" id="KW-0963">Cytoplasm</keyword>
<dbReference type="PANTHER" id="PTHR20275:SF0">
    <property type="entry name" value="NAD KINASE"/>
    <property type="match status" value="1"/>
</dbReference>
<evidence type="ECO:0000256" key="4">
    <source>
        <dbReference type="ARBA" id="ARBA00023027"/>
    </source>
</evidence>
<name>A0A8J3ERG8_9ACTN</name>
<comment type="subcellular location">
    <subcellularLocation>
        <location evidence="6">Cytoplasm</location>
    </subcellularLocation>
</comment>
<evidence type="ECO:0000256" key="3">
    <source>
        <dbReference type="ARBA" id="ARBA00022857"/>
    </source>
</evidence>
<evidence type="ECO:0000313" key="8">
    <source>
        <dbReference type="Proteomes" id="UP000650511"/>
    </source>
</evidence>
<dbReference type="GO" id="GO:0006741">
    <property type="term" value="P:NADP+ biosynthetic process"/>
    <property type="evidence" value="ECO:0007669"/>
    <property type="project" value="UniProtKB-UniRule"/>
</dbReference>
<feature type="active site" description="Proton acceptor" evidence="6">
    <location>
        <position position="73"/>
    </location>
</feature>
<dbReference type="GO" id="GO:0005524">
    <property type="term" value="F:ATP binding"/>
    <property type="evidence" value="ECO:0007669"/>
    <property type="project" value="UniProtKB-KW"/>
</dbReference>
<proteinExistence type="inferred from homology"/>
<dbReference type="EMBL" id="BMHA01000003">
    <property type="protein sequence ID" value="GGI04931.1"/>
    <property type="molecule type" value="Genomic_DNA"/>
</dbReference>
<evidence type="ECO:0000256" key="5">
    <source>
        <dbReference type="ARBA" id="ARBA00047925"/>
    </source>
</evidence>
<feature type="binding site" evidence="6">
    <location>
        <begin position="73"/>
        <end position="74"/>
    </location>
    <ligand>
        <name>NAD(+)</name>
        <dbReference type="ChEBI" id="CHEBI:57540"/>
    </ligand>
</feature>
<dbReference type="GO" id="GO:0005737">
    <property type="term" value="C:cytoplasm"/>
    <property type="evidence" value="ECO:0007669"/>
    <property type="project" value="UniProtKB-SubCell"/>
</dbReference>
<dbReference type="GO" id="GO:0051287">
    <property type="term" value="F:NAD binding"/>
    <property type="evidence" value="ECO:0007669"/>
    <property type="project" value="UniProtKB-ARBA"/>
</dbReference>
<dbReference type="HAMAP" id="MF_00361">
    <property type="entry name" value="NAD_kinase"/>
    <property type="match status" value="1"/>
</dbReference>
<feature type="binding site" evidence="6">
    <location>
        <position position="213"/>
    </location>
    <ligand>
        <name>NAD(+)</name>
        <dbReference type="ChEBI" id="CHEBI:57540"/>
    </ligand>
</feature>
<dbReference type="EC" id="2.7.1.23" evidence="6"/>
<dbReference type="GO" id="GO:0019674">
    <property type="term" value="P:NAD+ metabolic process"/>
    <property type="evidence" value="ECO:0007669"/>
    <property type="project" value="InterPro"/>
</dbReference>
<dbReference type="Gene3D" id="3.40.50.10330">
    <property type="entry name" value="Probable inorganic polyphosphate/atp-NAD kinase, domain 1"/>
    <property type="match status" value="1"/>
</dbReference>
<evidence type="ECO:0000256" key="2">
    <source>
        <dbReference type="ARBA" id="ARBA00022777"/>
    </source>
</evidence>
<dbReference type="InterPro" id="IPR017437">
    <property type="entry name" value="ATP-NAD_kinase_PpnK-typ_C"/>
</dbReference>
<dbReference type="GO" id="GO:0003951">
    <property type="term" value="F:NAD+ kinase activity"/>
    <property type="evidence" value="ECO:0007669"/>
    <property type="project" value="UniProtKB-UniRule"/>
</dbReference>
<dbReference type="Pfam" id="PF01513">
    <property type="entry name" value="NAD_kinase"/>
    <property type="match status" value="1"/>
</dbReference>
<keyword evidence="4 6" id="KW-0520">NAD</keyword>
<gene>
    <name evidence="7" type="primary">nadK2</name>
    <name evidence="6" type="synonym">nadK</name>
    <name evidence="7" type="ORF">GCM10011354_11560</name>
</gene>
<keyword evidence="2 6" id="KW-0418">Kinase</keyword>
<dbReference type="Pfam" id="PF20143">
    <property type="entry name" value="NAD_kinase_C"/>
    <property type="match status" value="1"/>
</dbReference>
<keyword evidence="8" id="KW-1185">Reference proteome</keyword>
<dbReference type="PANTHER" id="PTHR20275">
    <property type="entry name" value="NAD KINASE"/>
    <property type="match status" value="1"/>
</dbReference>
<feature type="binding site" evidence="6">
    <location>
        <position position="159"/>
    </location>
    <ligand>
        <name>NAD(+)</name>
        <dbReference type="ChEBI" id="CHEBI:57540"/>
    </ligand>
</feature>
<evidence type="ECO:0000313" key="7">
    <source>
        <dbReference type="EMBL" id="GGI04931.1"/>
    </source>
</evidence>
<evidence type="ECO:0000256" key="6">
    <source>
        <dbReference type="HAMAP-Rule" id="MF_00361"/>
    </source>
</evidence>
<keyword evidence="6" id="KW-0067">ATP-binding</keyword>
<reference evidence="7" key="2">
    <citation type="submission" date="2020-09" db="EMBL/GenBank/DDBJ databases">
        <authorList>
            <person name="Sun Q."/>
            <person name="Zhou Y."/>
        </authorList>
    </citation>
    <scope>NUCLEOTIDE SEQUENCE</scope>
    <source>
        <strain evidence="7">CGMCC 1.14988</strain>
    </source>
</reference>
<feature type="binding site" evidence="6">
    <location>
        <begin position="189"/>
        <end position="194"/>
    </location>
    <ligand>
        <name>NAD(+)</name>
        <dbReference type="ChEBI" id="CHEBI:57540"/>
    </ligand>
</feature>
<keyword evidence="3 6" id="KW-0521">NADP</keyword>
<dbReference type="GO" id="GO:0046872">
    <property type="term" value="F:metal ion binding"/>
    <property type="evidence" value="ECO:0007669"/>
    <property type="project" value="UniProtKB-UniRule"/>
</dbReference>
<reference evidence="7" key="1">
    <citation type="journal article" date="2014" name="Int. J. Syst. Evol. Microbiol.">
        <title>Complete genome sequence of Corynebacterium casei LMG S-19264T (=DSM 44701T), isolated from a smear-ripened cheese.</title>
        <authorList>
            <consortium name="US DOE Joint Genome Institute (JGI-PGF)"/>
            <person name="Walter F."/>
            <person name="Albersmeier A."/>
            <person name="Kalinowski J."/>
            <person name="Ruckert C."/>
        </authorList>
    </citation>
    <scope>NUCLEOTIDE SEQUENCE</scope>
    <source>
        <strain evidence="7">CGMCC 1.14988</strain>
    </source>
</reference>
<comment type="caution">
    <text evidence="7">The sequence shown here is derived from an EMBL/GenBank/DDBJ whole genome shotgun (WGS) entry which is preliminary data.</text>
</comment>
<comment type="similarity">
    <text evidence="6">Belongs to the NAD kinase family.</text>
</comment>
<comment type="caution">
    <text evidence="6">Lacks conserved residue(s) required for the propagation of feature annotation.</text>
</comment>
<keyword evidence="1 6" id="KW-0808">Transferase</keyword>
<organism evidence="7 8">
    <name type="scientific">Egicoccus halophilus</name>
    <dbReference type="NCBI Taxonomy" id="1670830"/>
    <lineage>
        <taxon>Bacteria</taxon>
        <taxon>Bacillati</taxon>
        <taxon>Actinomycetota</taxon>
        <taxon>Nitriliruptoria</taxon>
        <taxon>Egicoccales</taxon>
        <taxon>Egicoccaceae</taxon>
        <taxon>Egicoccus</taxon>
    </lineage>
</organism>
<dbReference type="InterPro" id="IPR017438">
    <property type="entry name" value="ATP-NAD_kinase_N"/>
</dbReference>
<dbReference type="RefSeq" id="WP_130649843.1">
    <property type="nucleotide sequence ID" value="NZ_BMHA01000003.1"/>
</dbReference>
<evidence type="ECO:0000256" key="1">
    <source>
        <dbReference type="ARBA" id="ARBA00022679"/>
    </source>
</evidence>